<dbReference type="RefSeq" id="WP_064308260.1">
    <property type="nucleotide sequence ID" value="NZ_LWCR01000023.1"/>
</dbReference>
<reference evidence="3 4" key="1">
    <citation type="submission" date="2016-04" db="EMBL/GenBank/DDBJ databases">
        <title>Draft Genome Sequences of Staphylococcus capitis Strain H36, S. capitis Strain H65, S. cohnii Strain H62, S. hominis Strain H69, Mycobacterium iranicum Strain H39, Plantibacter sp. Strain H53, Pseudomonas oryzihabitans Strain H72, and Microbacterium sp. Strain H83, isolated from residential settings.</title>
        <authorList>
            <person name="Lymperopoulou D."/>
            <person name="Adams R.I."/>
            <person name="Lindow S."/>
            <person name="Coil D.A."/>
            <person name="Jospin G."/>
            <person name="Eisen J.A."/>
        </authorList>
    </citation>
    <scope>NUCLEOTIDE SEQUENCE [LARGE SCALE GENOMIC DNA]</scope>
    <source>
        <strain evidence="3 4">H72</strain>
    </source>
</reference>
<feature type="signal peptide" evidence="1">
    <location>
        <begin position="1"/>
        <end position="20"/>
    </location>
</feature>
<dbReference type="AlphaFoldDB" id="A0A178LCI8"/>
<gene>
    <name evidence="3" type="ORF">A4V15_03660</name>
</gene>
<evidence type="ECO:0000313" key="3">
    <source>
        <dbReference type="EMBL" id="OAN28173.1"/>
    </source>
</evidence>
<organism evidence="3 4">
    <name type="scientific">Pseudomonas oryzihabitans</name>
    <dbReference type="NCBI Taxonomy" id="47885"/>
    <lineage>
        <taxon>Bacteria</taxon>
        <taxon>Pseudomonadati</taxon>
        <taxon>Pseudomonadota</taxon>
        <taxon>Gammaproteobacteria</taxon>
        <taxon>Pseudomonadales</taxon>
        <taxon>Pseudomonadaceae</taxon>
        <taxon>Pseudomonas</taxon>
    </lineage>
</organism>
<evidence type="ECO:0000256" key="1">
    <source>
        <dbReference type="SAM" id="SignalP"/>
    </source>
</evidence>
<evidence type="ECO:0000313" key="4">
    <source>
        <dbReference type="Proteomes" id="UP000078356"/>
    </source>
</evidence>
<dbReference type="EMBL" id="LWCR01000023">
    <property type="protein sequence ID" value="OAN28173.1"/>
    <property type="molecule type" value="Genomic_DNA"/>
</dbReference>
<comment type="caution">
    <text evidence="3">The sequence shown here is derived from an EMBL/GenBank/DDBJ whole genome shotgun (WGS) entry which is preliminary data.</text>
</comment>
<dbReference type="SUPFAM" id="SSF48317">
    <property type="entry name" value="Acid phosphatase/Vanadium-dependent haloperoxidase"/>
    <property type="match status" value="1"/>
</dbReference>
<feature type="chain" id="PRO_5008090939" description="Phosphatidic acid phosphatase type 2/haloperoxidase domain-containing protein" evidence="1">
    <location>
        <begin position="21"/>
        <end position="415"/>
    </location>
</feature>
<evidence type="ECO:0000259" key="2">
    <source>
        <dbReference type="SMART" id="SM00014"/>
    </source>
</evidence>
<dbReference type="CDD" id="cd03397">
    <property type="entry name" value="PAP2_acid_phosphatase"/>
    <property type="match status" value="1"/>
</dbReference>
<sequence>MRLTLLPLVCGLLLTPLAQAASTQPQAFLANLEQAGEQGAFAQLEQRQRELLVQRLRQSAQPFDQPGIERVKQGTPLADQAWLTAQHYDFAKEGLQQADIQVLEGFRQLPASLLTASTATVARINHDASPALQDRALLDAEGIAFLYFTADALGPRLGQAFLDAYERGELGKAAALIKASEVSTAPAKKHFDYPRPFLRPEHPVTLVQDRVVLGNHQPYLASAGAFPSGHSTVGYTDTLLLAAMLPERATAILARGAGYGYSRQVLGVHYPLDVIGGRMIAQYNVAHYLADPAYRRLFDEAREQLRTALTKACGMALAQCAAGSAADQDPWNSQAAVAFQHYTLSYGLPAVAGSAGRPVQVPEGAPALLQAMAPTLSLATAQTRLAKSHGVAELGLDPAHEQWQRLDLLDAIRQP</sequence>
<protein>
    <recommendedName>
        <fullName evidence="2">Phosphatidic acid phosphatase type 2/haloperoxidase domain-containing protein</fullName>
    </recommendedName>
</protein>
<dbReference type="InterPro" id="IPR036938">
    <property type="entry name" value="PAP2/HPO_sf"/>
</dbReference>
<dbReference type="Pfam" id="PF01569">
    <property type="entry name" value="PAP2"/>
    <property type="match status" value="1"/>
</dbReference>
<dbReference type="Proteomes" id="UP000078356">
    <property type="component" value="Unassembled WGS sequence"/>
</dbReference>
<dbReference type="InterPro" id="IPR000326">
    <property type="entry name" value="PAP2/HPO"/>
</dbReference>
<dbReference type="Gene3D" id="1.20.144.10">
    <property type="entry name" value="Phosphatidic acid phosphatase type 2/haloperoxidase"/>
    <property type="match status" value="1"/>
</dbReference>
<dbReference type="GO" id="GO:0030288">
    <property type="term" value="C:outer membrane-bounded periplasmic space"/>
    <property type="evidence" value="ECO:0007669"/>
    <property type="project" value="InterPro"/>
</dbReference>
<name>A0A178LCI8_9PSED</name>
<accession>A0A178LCI8</accession>
<proteinExistence type="predicted"/>
<dbReference type="GO" id="GO:0003993">
    <property type="term" value="F:acid phosphatase activity"/>
    <property type="evidence" value="ECO:0007669"/>
    <property type="project" value="InterPro"/>
</dbReference>
<keyword evidence="1" id="KW-0732">Signal</keyword>
<dbReference type="InterPro" id="IPR001011">
    <property type="entry name" value="Acid_Pase_classA_bac"/>
</dbReference>
<dbReference type="SMART" id="SM00014">
    <property type="entry name" value="acidPPc"/>
    <property type="match status" value="1"/>
</dbReference>
<dbReference type="OrthoDB" id="9780507at2"/>
<feature type="domain" description="Phosphatidic acid phosphatase type 2/haloperoxidase" evidence="2">
    <location>
        <begin position="170"/>
        <end position="290"/>
    </location>
</feature>